<comment type="pathway">
    <text evidence="2 8">Carbohydrate metabolism; hexose metabolism.</text>
</comment>
<comment type="similarity">
    <text evidence="3 8">Belongs to the aldose epimerase family.</text>
</comment>
<comment type="caution">
    <text evidence="9">The sequence shown here is derived from an EMBL/GenBank/DDBJ whole genome shotgun (WGS) entry which is preliminary data.</text>
</comment>
<evidence type="ECO:0000256" key="2">
    <source>
        <dbReference type="ARBA" id="ARBA00005028"/>
    </source>
</evidence>
<dbReference type="InterPro" id="IPR047215">
    <property type="entry name" value="Galactose_mutarotase-like"/>
</dbReference>
<reference evidence="10" key="1">
    <citation type="journal article" date="2019" name="Int. J. Syst. Evol. Microbiol.">
        <title>The Global Catalogue of Microorganisms (GCM) 10K type strain sequencing project: providing services to taxonomists for standard genome sequencing and annotation.</title>
        <authorList>
            <consortium name="The Broad Institute Genomics Platform"/>
            <consortium name="The Broad Institute Genome Sequencing Center for Infectious Disease"/>
            <person name="Wu L."/>
            <person name="Ma J."/>
        </authorList>
    </citation>
    <scope>NUCLEOTIDE SEQUENCE [LARGE SCALE GENOMIC DNA]</scope>
    <source>
        <strain evidence="10">CCUG 67170</strain>
    </source>
</reference>
<dbReference type="InterPro" id="IPR011013">
    <property type="entry name" value="Gal_mutarotase_sf_dom"/>
</dbReference>
<dbReference type="Pfam" id="PF01263">
    <property type="entry name" value="Aldose_epim"/>
    <property type="match status" value="1"/>
</dbReference>
<dbReference type="PROSITE" id="PS00545">
    <property type="entry name" value="ALDOSE_1_EPIMERASE"/>
    <property type="match status" value="1"/>
</dbReference>
<keyword evidence="6 8" id="KW-0413">Isomerase</keyword>
<organism evidence="9 10">
    <name type="scientific">Streptococcus caprae</name>
    <dbReference type="NCBI Taxonomy" id="1640501"/>
    <lineage>
        <taxon>Bacteria</taxon>
        <taxon>Bacillati</taxon>
        <taxon>Bacillota</taxon>
        <taxon>Bacilli</taxon>
        <taxon>Lactobacillales</taxon>
        <taxon>Streptococcaceae</taxon>
        <taxon>Streptococcus</taxon>
    </lineage>
</organism>
<dbReference type="RefSeq" id="WP_380424403.1">
    <property type="nucleotide sequence ID" value="NZ_JBHRZV010000003.1"/>
</dbReference>
<dbReference type="GO" id="GO:0016853">
    <property type="term" value="F:isomerase activity"/>
    <property type="evidence" value="ECO:0007669"/>
    <property type="project" value="UniProtKB-KW"/>
</dbReference>
<proteinExistence type="inferred from homology"/>
<evidence type="ECO:0000256" key="6">
    <source>
        <dbReference type="ARBA" id="ARBA00023235"/>
    </source>
</evidence>
<dbReference type="EMBL" id="JBHRZV010000003">
    <property type="protein sequence ID" value="MFC3927182.1"/>
    <property type="molecule type" value="Genomic_DNA"/>
</dbReference>
<comment type="catalytic activity">
    <reaction evidence="1 8">
        <text>alpha-D-glucose = beta-D-glucose</text>
        <dbReference type="Rhea" id="RHEA:10264"/>
        <dbReference type="ChEBI" id="CHEBI:15903"/>
        <dbReference type="ChEBI" id="CHEBI:17925"/>
        <dbReference type="EC" id="5.1.3.3"/>
    </reaction>
</comment>
<evidence type="ECO:0000313" key="9">
    <source>
        <dbReference type="EMBL" id="MFC3927182.1"/>
    </source>
</evidence>
<evidence type="ECO:0000256" key="8">
    <source>
        <dbReference type="PIRNR" id="PIRNR005096"/>
    </source>
</evidence>
<dbReference type="Proteomes" id="UP001595807">
    <property type="component" value="Unassembled WGS sequence"/>
</dbReference>
<evidence type="ECO:0000256" key="3">
    <source>
        <dbReference type="ARBA" id="ARBA00006206"/>
    </source>
</evidence>
<dbReference type="CDD" id="cd09019">
    <property type="entry name" value="galactose_mutarotase_like"/>
    <property type="match status" value="1"/>
</dbReference>
<evidence type="ECO:0000256" key="5">
    <source>
        <dbReference type="ARBA" id="ARBA00014165"/>
    </source>
</evidence>
<dbReference type="InterPro" id="IPR018052">
    <property type="entry name" value="Ald1_epimerase_CS"/>
</dbReference>
<protein>
    <recommendedName>
        <fullName evidence="5 8">Aldose 1-epimerase</fullName>
        <ecNumber evidence="4 8">5.1.3.3</ecNumber>
    </recommendedName>
</protein>
<evidence type="ECO:0000256" key="7">
    <source>
        <dbReference type="ARBA" id="ARBA00023277"/>
    </source>
</evidence>
<dbReference type="PIRSF" id="PIRSF005096">
    <property type="entry name" value="GALM"/>
    <property type="match status" value="1"/>
</dbReference>
<dbReference type="InterPro" id="IPR014718">
    <property type="entry name" value="GH-type_carb-bd"/>
</dbReference>
<evidence type="ECO:0000256" key="4">
    <source>
        <dbReference type="ARBA" id="ARBA00013185"/>
    </source>
</evidence>
<dbReference type="InterPro" id="IPR008183">
    <property type="entry name" value="Aldose_1/G6P_1-epimerase"/>
</dbReference>
<dbReference type="PANTHER" id="PTHR10091:SF0">
    <property type="entry name" value="GALACTOSE MUTAROTASE"/>
    <property type="match status" value="1"/>
</dbReference>
<keyword evidence="10" id="KW-1185">Reference proteome</keyword>
<dbReference type="PANTHER" id="PTHR10091">
    <property type="entry name" value="ALDOSE-1-EPIMERASE"/>
    <property type="match status" value="1"/>
</dbReference>
<dbReference type="EC" id="5.1.3.3" evidence="4 8"/>
<keyword evidence="7 8" id="KW-0119">Carbohydrate metabolism</keyword>
<gene>
    <name evidence="9" type="ORF">ACFORF_00845</name>
</gene>
<dbReference type="InterPro" id="IPR015443">
    <property type="entry name" value="Aldose_1-epimerase"/>
</dbReference>
<sequence length="343" mass="37229">MEIKTRVIEVLDGQDYNQITLVNDHGVEASFLTLGATWQTFLVPDGKGGQKDLVLGFATPSDYLKSGMAAGQSVGRVAGRISQGHAEISGLSYQLPTNNNGNTLHGGPGGLHLQNWDFETLEAPDRVGVVFTYQARQELDGFPGDMTVTATYTLDNANQLTVTYKGAEATEDTLFNPTNHVYFNLSNGQDLATHRFTVAADAILAVDEFLIPSGQYCDVTDTPYDFRAGAPLVPAIEATGGIDDTFLVNSRADEPIAVLLDEASGDQVSIFSDRNALVVYSLNFPDDQAYFNRDHGKPGTKHEGVALEAQFPPDAINHPEFADIVLPKGQERTYTISYAYEKI</sequence>
<dbReference type="Gene3D" id="2.70.98.10">
    <property type="match status" value="1"/>
</dbReference>
<name>A0ABV8CT66_9STRE</name>
<evidence type="ECO:0000313" key="10">
    <source>
        <dbReference type="Proteomes" id="UP001595807"/>
    </source>
</evidence>
<accession>A0ABV8CT66</accession>
<evidence type="ECO:0000256" key="1">
    <source>
        <dbReference type="ARBA" id="ARBA00001614"/>
    </source>
</evidence>
<dbReference type="SUPFAM" id="SSF74650">
    <property type="entry name" value="Galactose mutarotase-like"/>
    <property type="match status" value="1"/>
</dbReference>